<gene>
    <name evidence="3" type="ORF">AZI85_05645</name>
</gene>
<dbReference type="PANTHER" id="PTHR39555">
    <property type="entry name" value="FIMBRIAL ASSEMBLY PROTEIN PILO-LIKE PROTEIN-RELATED"/>
    <property type="match status" value="1"/>
</dbReference>
<organism evidence="3 4">
    <name type="scientific">Bdellovibrio bacteriovorus</name>
    <dbReference type="NCBI Taxonomy" id="959"/>
    <lineage>
        <taxon>Bacteria</taxon>
        <taxon>Pseudomonadati</taxon>
        <taxon>Bdellovibrionota</taxon>
        <taxon>Bdellovibrionia</taxon>
        <taxon>Bdellovibrionales</taxon>
        <taxon>Pseudobdellovibrionaceae</taxon>
        <taxon>Bdellovibrio</taxon>
    </lineage>
</organism>
<comment type="caution">
    <text evidence="3">The sequence shown here is derived from an EMBL/GenBank/DDBJ whole genome shotgun (WGS) entry which is preliminary data.</text>
</comment>
<evidence type="ECO:0000256" key="2">
    <source>
        <dbReference type="SAM" id="Phobius"/>
    </source>
</evidence>
<dbReference type="Proteomes" id="UP000075391">
    <property type="component" value="Unassembled WGS sequence"/>
</dbReference>
<keyword evidence="2" id="KW-0472">Membrane</keyword>
<keyword evidence="2" id="KW-0812">Transmembrane</keyword>
<dbReference type="InterPro" id="IPR014717">
    <property type="entry name" value="Transl_elong_EF1B/ribsomal_bS6"/>
</dbReference>
<dbReference type="Pfam" id="PF04350">
    <property type="entry name" value="PilO"/>
    <property type="match status" value="1"/>
</dbReference>
<feature type="coiled-coil region" evidence="1">
    <location>
        <begin position="42"/>
        <end position="86"/>
    </location>
</feature>
<dbReference type="EMBL" id="LUKF01000014">
    <property type="protein sequence ID" value="KYG63507.1"/>
    <property type="molecule type" value="Genomic_DNA"/>
</dbReference>
<proteinExistence type="predicted"/>
<evidence type="ECO:0000313" key="4">
    <source>
        <dbReference type="Proteomes" id="UP000075391"/>
    </source>
</evidence>
<dbReference type="InterPro" id="IPR007445">
    <property type="entry name" value="PilO"/>
</dbReference>
<dbReference type="PANTHER" id="PTHR39555:SF1">
    <property type="entry name" value="TYPE IV PILUS INNER MEMBRANE COMPONENT PILO"/>
    <property type="match status" value="1"/>
</dbReference>
<dbReference type="AlphaFoldDB" id="A0A150WIY7"/>
<keyword evidence="2" id="KW-1133">Transmembrane helix</keyword>
<protein>
    <recommendedName>
        <fullName evidence="5">Pilus assembly protein PilO</fullName>
    </recommendedName>
</protein>
<dbReference type="OrthoDB" id="5292726at2"/>
<evidence type="ECO:0000313" key="3">
    <source>
        <dbReference type="EMBL" id="KYG63507.1"/>
    </source>
</evidence>
<sequence>MNKFFETLAAQQISKILLIGLALTGFYWYALYDDGSAIDAQIVSVTQQLQEEENKKKDTDATLKQVQEMQEKVGQLSQKYQEISRRLPSALFSIDINKAIDDFARNSGVSVKAKKPAENVKKEVVEEVPVDVTLEGTYAELAQFAFIVSNAERMSRVKNVVVTRPEPVTGGKLKFEGQVVGYKLAPETKKPEGTETPK</sequence>
<keyword evidence="1" id="KW-0175">Coiled coil</keyword>
<evidence type="ECO:0008006" key="5">
    <source>
        <dbReference type="Google" id="ProtNLM"/>
    </source>
</evidence>
<feature type="transmembrane region" description="Helical" evidence="2">
    <location>
        <begin position="12"/>
        <end position="31"/>
    </location>
</feature>
<accession>A0A150WIY7</accession>
<evidence type="ECO:0000256" key="1">
    <source>
        <dbReference type="SAM" id="Coils"/>
    </source>
</evidence>
<dbReference type="RefSeq" id="WP_063243844.1">
    <property type="nucleotide sequence ID" value="NZ_CP168967.1"/>
</dbReference>
<dbReference type="GO" id="GO:0043107">
    <property type="term" value="P:type IV pilus-dependent motility"/>
    <property type="evidence" value="ECO:0007669"/>
    <property type="project" value="InterPro"/>
</dbReference>
<name>A0A150WIY7_BDEBC</name>
<dbReference type="GO" id="GO:0043683">
    <property type="term" value="P:type IV pilus assembly"/>
    <property type="evidence" value="ECO:0007669"/>
    <property type="project" value="InterPro"/>
</dbReference>
<dbReference type="Gene3D" id="3.30.70.60">
    <property type="match status" value="1"/>
</dbReference>
<reference evidence="3 4" key="1">
    <citation type="submission" date="2016-03" db="EMBL/GenBank/DDBJ databases">
        <authorList>
            <person name="Ploux O."/>
        </authorList>
    </citation>
    <scope>NUCLEOTIDE SEQUENCE [LARGE SCALE GENOMIC DNA]</scope>
    <source>
        <strain evidence="3 4">BER2</strain>
    </source>
</reference>